<feature type="transmembrane region" description="Helical" evidence="7">
    <location>
        <begin position="236"/>
        <end position="255"/>
    </location>
</feature>
<reference evidence="10 11" key="1">
    <citation type="submission" date="2023-07" db="EMBL/GenBank/DDBJ databases">
        <title>Comparative genomics of wheat-associated soil bacteria to identify genetic determinants of phenazine resistance.</title>
        <authorList>
            <person name="Mouncey N."/>
        </authorList>
    </citation>
    <scope>NUCLEOTIDE SEQUENCE [LARGE SCALE GENOMIC DNA]</scope>
    <source>
        <strain evidence="10 11">W4I9-1</strain>
    </source>
</reference>
<keyword evidence="4 7" id="KW-0812">Transmembrane</keyword>
<dbReference type="PANTHER" id="PTHR30193:SF37">
    <property type="entry name" value="INNER MEMBRANE ABC TRANSPORTER PERMEASE PROTEIN YCJO"/>
    <property type="match status" value="1"/>
</dbReference>
<feature type="transmembrane region" description="Helical" evidence="7">
    <location>
        <begin position="135"/>
        <end position="155"/>
    </location>
</feature>
<dbReference type="GO" id="GO:0055085">
    <property type="term" value="P:transmembrane transport"/>
    <property type="evidence" value="ECO:0007669"/>
    <property type="project" value="InterPro"/>
</dbReference>
<keyword evidence="2 7" id="KW-0813">Transport</keyword>
<dbReference type="Pfam" id="PF00528">
    <property type="entry name" value="BPD_transp_1"/>
    <property type="match status" value="1"/>
</dbReference>
<gene>
    <name evidence="10" type="ORF">QFZ53_002152</name>
</gene>
<feature type="domain" description="ABC transmembrane type-1" evidence="9">
    <location>
        <begin position="97"/>
        <end position="308"/>
    </location>
</feature>
<dbReference type="CDD" id="cd06261">
    <property type="entry name" value="TM_PBP2"/>
    <property type="match status" value="1"/>
</dbReference>
<feature type="transmembrane region" description="Helical" evidence="7">
    <location>
        <begin position="97"/>
        <end position="123"/>
    </location>
</feature>
<dbReference type="AlphaFoldDB" id="A0AAW8F0F2"/>
<dbReference type="PROSITE" id="PS50928">
    <property type="entry name" value="ABC_TM1"/>
    <property type="match status" value="1"/>
</dbReference>
<evidence type="ECO:0000313" key="10">
    <source>
        <dbReference type="EMBL" id="MDQ0647956.1"/>
    </source>
</evidence>
<dbReference type="InterPro" id="IPR051393">
    <property type="entry name" value="ABC_transporter_permease"/>
</dbReference>
<evidence type="ECO:0000313" key="11">
    <source>
        <dbReference type="Proteomes" id="UP001244427"/>
    </source>
</evidence>
<dbReference type="PANTHER" id="PTHR30193">
    <property type="entry name" value="ABC TRANSPORTER PERMEASE PROTEIN"/>
    <property type="match status" value="1"/>
</dbReference>
<dbReference type="SUPFAM" id="SSF161098">
    <property type="entry name" value="MetI-like"/>
    <property type="match status" value="1"/>
</dbReference>
<feature type="region of interest" description="Disordered" evidence="8">
    <location>
        <begin position="1"/>
        <end position="23"/>
    </location>
</feature>
<feature type="transmembrane region" description="Helical" evidence="7">
    <location>
        <begin position="292"/>
        <end position="312"/>
    </location>
</feature>
<evidence type="ECO:0000256" key="7">
    <source>
        <dbReference type="RuleBase" id="RU363032"/>
    </source>
</evidence>
<sequence length="316" mass="34078">MSASTTTAAGTLTGPRSAAKRGLGATRRRRQALVAWGFALPFVIVFAIFMLFPIVGSFAMSFTDFTARDIASPFAVNFVGLQQFFTLFTDTRFLTSLGVTGVFVLVGIPVTMIVALALALALNSGRGRIVAFFRVGFYAPVVTSIVAISVVWRYILQPEGLLNSALAVVGIDGPNWLNDPAFALPSLIMMAVWRNVGTLMVIFLAGLQAVPEDVNEAATMDGASPWRRLISVTLPLLRPTLLLGAVLISVGYLQFFEEAFVMTKGGPLDSTLSVAFYTYQQFGFGEYGLASAASYVLFLAIALISLLQFRLLRSKD</sequence>
<organism evidence="10 11">
    <name type="scientific">Microbacterium natoriense</name>
    <dbReference type="NCBI Taxonomy" id="284570"/>
    <lineage>
        <taxon>Bacteria</taxon>
        <taxon>Bacillati</taxon>
        <taxon>Actinomycetota</taxon>
        <taxon>Actinomycetes</taxon>
        <taxon>Micrococcales</taxon>
        <taxon>Microbacteriaceae</taxon>
        <taxon>Microbacterium</taxon>
    </lineage>
</organism>
<feature type="transmembrane region" description="Helical" evidence="7">
    <location>
        <begin position="182"/>
        <end position="205"/>
    </location>
</feature>
<name>A0AAW8F0F2_9MICO</name>
<dbReference type="Proteomes" id="UP001244427">
    <property type="component" value="Unassembled WGS sequence"/>
</dbReference>
<comment type="caution">
    <text evidence="10">The sequence shown here is derived from an EMBL/GenBank/DDBJ whole genome shotgun (WGS) entry which is preliminary data.</text>
</comment>
<protein>
    <submittedName>
        <fullName evidence="10">Multiple sugar transport system permease protein</fullName>
    </submittedName>
</protein>
<evidence type="ECO:0000259" key="9">
    <source>
        <dbReference type="PROSITE" id="PS50928"/>
    </source>
</evidence>
<evidence type="ECO:0000256" key="3">
    <source>
        <dbReference type="ARBA" id="ARBA00022475"/>
    </source>
</evidence>
<keyword evidence="6 7" id="KW-0472">Membrane</keyword>
<accession>A0AAW8F0F2</accession>
<dbReference type="EMBL" id="JAUSXV010000001">
    <property type="protein sequence ID" value="MDQ0647956.1"/>
    <property type="molecule type" value="Genomic_DNA"/>
</dbReference>
<keyword evidence="3" id="KW-1003">Cell membrane</keyword>
<feature type="transmembrane region" description="Helical" evidence="7">
    <location>
        <begin position="33"/>
        <end position="55"/>
    </location>
</feature>
<evidence type="ECO:0000256" key="2">
    <source>
        <dbReference type="ARBA" id="ARBA00022448"/>
    </source>
</evidence>
<evidence type="ECO:0000256" key="5">
    <source>
        <dbReference type="ARBA" id="ARBA00022989"/>
    </source>
</evidence>
<evidence type="ECO:0000256" key="8">
    <source>
        <dbReference type="SAM" id="MobiDB-lite"/>
    </source>
</evidence>
<dbReference type="GO" id="GO:0005886">
    <property type="term" value="C:plasma membrane"/>
    <property type="evidence" value="ECO:0007669"/>
    <property type="project" value="UniProtKB-SubCell"/>
</dbReference>
<proteinExistence type="inferred from homology"/>
<keyword evidence="5 7" id="KW-1133">Transmembrane helix</keyword>
<keyword evidence="10" id="KW-0762">Sugar transport</keyword>
<dbReference type="InterPro" id="IPR035906">
    <property type="entry name" value="MetI-like_sf"/>
</dbReference>
<evidence type="ECO:0000256" key="6">
    <source>
        <dbReference type="ARBA" id="ARBA00023136"/>
    </source>
</evidence>
<keyword evidence="11" id="KW-1185">Reference proteome</keyword>
<comment type="subcellular location">
    <subcellularLocation>
        <location evidence="1 7">Cell membrane</location>
        <topology evidence="1 7">Multi-pass membrane protein</topology>
    </subcellularLocation>
</comment>
<dbReference type="InterPro" id="IPR000515">
    <property type="entry name" value="MetI-like"/>
</dbReference>
<dbReference type="Gene3D" id="1.10.3720.10">
    <property type="entry name" value="MetI-like"/>
    <property type="match status" value="1"/>
</dbReference>
<comment type="similarity">
    <text evidence="7">Belongs to the binding-protein-dependent transport system permease family.</text>
</comment>
<feature type="compositionally biased region" description="Low complexity" evidence="8">
    <location>
        <begin position="1"/>
        <end position="14"/>
    </location>
</feature>
<evidence type="ECO:0000256" key="4">
    <source>
        <dbReference type="ARBA" id="ARBA00022692"/>
    </source>
</evidence>
<evidence type="ECO:0000256" key="1">
    <source>
        <dbReference type="ARBA" id="ARBA00004651"/>
    </source>
</evidence>
<dbReference type="RefSeq" id="WP_292905800.1">
    <property type="nucleotide sequence ID" value="NZ_JAUSXV010000001.1"/>
</dbReference>